<keyword evidence="11" id="KW-1185">Reference proteome</keyword>
<dbReference type="GO" id="GO:0006357">
    <property type="term" value="P:regulation of transcription by RNA polymerase II"/>
    <property type="evidence" value="ECO:0007669"/>
    <property type="project" value="InterPro"/>
</dbReference>
<dbReference type="OrthoDB" id="337270at2759"/>
<comment type="similarity">
    <text evidence="2 9">Belongs to the Mediator complex subunit 10 family.</text>
</comment>
<name>A0A183J8C0_9BILA</name>
<organism evidence="12">
    <name type="scientific">Soboliphyme baturini</name>
    <dbReference type="NCBI Taxonomy" id="241478"/>
    <lineage>
        <taxon>Eukaryota</taxon>
        <taxon>Metazoa</taxon>
        <taxon>Ecdysozoa</taxon>
        <taxon>Nematoda</taxon>
        <taxon>Enoplea</taxon>
        <taxon>Dorylaimia</taxon>
        <taxon>Dioctophymatida</taxon>
        <taxon>Dioctophymatoidea</taxon>
        <taxon>Soboliphymatidae</taxon>
        <taxon>Soboliphyme</taxon>
    </lineage>
</organism>
<keyword evidence="5 9" id="KW-0010">Activator</keyword>
<evidence type="ECO:0000256" key="9">
    <source>
        <dbReference type="RuleBase" id="RU364146"/>
    </source>
</evidence>
<protein>
    <recommendedName>
        <fullName evidence="3 9">Mediator of RNA polymerase II transcription subunit 10</fullName>
    </recommendedName>
    <alternativeName>
        <fullName evidence="8 9">Mediator complex subunit 10</fullName>
    </alternativeName>
</protein>
<dbReference type="AlphaFoldDB" id="A0A183J8C0"/>
<evidence type="ECO:0000313" key="11">
    <source>
        <dbReference type="Proteomes" id="UP000270296"/>
    </source>
</evidence>
<evidence type="ECO:0000256" key="3">
    <source>
        <dbReference type="ARBA" id="ARBA00019617"/>
    </source>
</evidence>
<comment type="subcellular location">
    <subcellularLocation>
        <location evidence="1 9">Nucleus</location>
    </subcellularLocation>
</comment>
<evidence type="ECO:0000256" key="6">
    <source>
        <dbReference type="ARBA" id="ARBA00023163"/>
    </source>
</evidence>
<dbReference type="GO" id="GO:0016592">
    <property type="term" value="C:mediator complex"/>
    <property type="evidence" value="ECO:0007669"/>
    <property type="project" value="InterPro"/>
</dbReference>
<dbReference type="WBParaSite" id="SBAD_0001252301-mRNA-1">
    <property type="protein sequence ID" value="SBAD_0001252301-mRNA-1"/>
    <property type="gene ID" value="SBAD_0001252301"/>
</dbReference>
<dbReference type="InterPro" id="IPR019145">
    <property type="entry name" value="Mediator_Med10"/>
</dbReference>
<evidence type="ECO:0000256" key="1">
    <source>
        <dbReference type="ARBA" id="ARBA00004123"/>
    </source>
</evidence>
<evidence type="ECO:0000256" key="5">
    <source>
        <dbReference type="ARBA" id="ARBA00023159"/>
    </source>
</evidence>
<dbReference type="EMBL" id="UZAM01017021">
    <property type="protein sequence ID" value="VDP45622.1"/>
    <property type="molecule type" value="Genomic_DNA"/>
</dbReference>
<evidence type="ECO:0000256" key="7">
    <source>
        <dbReference type="ARBA" id="ARBA00023242"/>
    </source>
</evidence>
<keyword evidence="6 9" id="KW-0804">Transcription</keyword>
<dbReference type="PANTHER" id="PTHR13345:SF13">
    <property type="entry name" value="MEDIATOR OF RNA POLYMERASE II TRANSCRIPTION SUBUNIT 10"/>
    <property type="match status" value="1"/>
</dbReference>
<keyword evidence="7 9" id="KW-0539">Nucleus</keyword>
<evidence type="ECO:0000313" key="12">
    <source>
        <dbReference type="WBParaSite" id="SBAD_0001252301-mRNA-1"/>
    </source>
</evidence>
<proteinExistence type="inferred from homology"/>
<evidence type="ECO:0000256" key="8">
    <source>
        <dbReference type="ARBA" id="ARBA00032004"/>
    </source>
</evidence>
<sequence length="154" mass="17906">MSIFRMENNESNLNRFDELEQSLEVFIENARHLCVIAADFQPSTGQNVLNQKLQALVNALQELDQSKGKFQDVKVPIELIDYVESGKNPQLYAKDCIERTLQRNKEVNGKIELYKKFRASLLKEMTEEFPKETMQYRAIREYGDSSTSRSYGDK</sequence>
<accession>A0A183J8C0</accession>
<keyword evidence="4 9" id="KW-0805">Transcription regulation</keyword>
<evidence type="ECO:0000256" key="4">
    <source>
        <dbReference type="ARBA" id="ARBA00023015"/>
    </source>
</evidence>
<dbReference type="GO" id="GO:0003712">
    <property type="term" value="F:transcription coregulator activity"/>
    <property type="evidence" value="ECO:0007669"/>
    <property type="project" value="InterPro"/>
</dbReference>
<reference evidence="12" key="1">
    <citation type="submission" date="2016-06" db="UniProtKB">
        <authorList>
            <consortium name="WormBaseParasite"/>
        </authorList>
    </citation>
    <scope>IDENTIFICATION</scope>
</reference>
<dbReference type="PANTHER" id="PTHR13345">
    <property type="entry name" value="MEDIATOR OF RNA POLYMERASE II TRANSCRIPTION SUBUNIT 10"/>
    <property type="match status" value="1"/>
</dbReference>
<reference evidence="10 11" key="2">
    <citation type="submission" date="2018-11" db="EMBL/GenBank/DDBJ databases">
        <authorList>
            <consortium name="Pathogen Informatics"/>
        </authorList>
    </citation>
    <scope>NUCLEOTIDE SEQUENCE [LARGE SCALE GENOMIC DNA]</scope>
</reference>
<dbReference type="Pfam" id="PF09748">
    <property type="entry name" value="Med10"/>
    <property type="match status" value="1"/>
</dbReference>
<evidence type="ECO:0000313" key="10">
    <source>
        <dbReference type="EMBL" id="VDP45622.1"/>
    </source>
</evidence>
<comment type="subunit">
    <text evidence="9">Component of the Mediator complex.</text>
</comment>
<dbReference type="Proteomes" id="UP000270296">
    <property type="component" value="Unassembled WGS sequence"/>
</dbReference>
<comment type="function">
    <text evidence="9">Component of the Mediator complex, a coactivator involved in the regulated transcription of nearly all RNA polymerase II-dependent genes. Mediator functions as a bridge to convey information from gene-specific regulatory proteins to the basal RNA polymerase II transcription machinery. Mediator is recruited to promoters by direct interactions with regulatory proteins and serves as a scaffold for the assembly of a functional preinitiation complex with RNA polymerase II and the general transcription factors.</text>
</comment>
<evidence type="ECO:0000256" key="2">
    <source>
        <dbReference type="ARBA" id="ARBA00005389"/>
    </source>
</evidence>
<gene>
    <name evidence="9" type="primary">MED10</name>
    <name evidence="10" type="ORF">SBAD_LOCUS12118</name>
</gene>